<dbReference type="Pfam" id="PF18944">
    <property type="entry name" value="DUF5691"/>
    <property type="match status" value="1"/>
</dbReference>
<comment type="caution">
    <text evidence="2">The sequence shown here is derived from an EMBL/GenBank/DDBJ whole genome shotgun (WGS) entry which is preliminary data.</text>
</comment>
<dbReference type="Proteomes" id="UP001595791">
    <property type="component" value="Unassembled WGS sequence"/>
</dbReference>
<evidence type="ECO:0000313" key="2">
    <source>
        <dbReference type="EMBL" id="MFC4160310.1"/>
    </source>
</evidence>
<evidence type="ECO:0000256" key="1">
    <source>
        <dbReference type="SAM" id="MobiDB-lite"/>
    </source>
</evidence>
<organism evidence="2 3">
    <name type="scientific">Chitinimonas lacunae</name>
    <dbReference type="NCBI Taxonomy" id="1963018"/>
    <lineage>
        <taxon>Bacteria</taxon>
        <taxon>Pseudomonadati</taxon>
        <taxon>Pseudomonadota</taxon>
        <taxon>Betaproteobacteria</taxon>
        <taxon>Neisseriales</taxon>
        <taxon>Chitinibacteraceae</taxon>
        <taxon>Chitinimonas</taxon>
    </lineage>
</organism>
<dbReference type="RefSeq" id="WP_378165004.1">
    <property type="nucleotide sequence ID" value="NZ_JBHSBU010000001.1"/>
</dbReference>
<dbReference type="InterPro" id="IPR043746">
    <property type="entry name" value="DUF5691"/>
</dbReference>
<feature type="region of interest" description="Disordered" evidence="1">
    <location>
        <begin position="61"/>
        <end position="80"/>
    </location>
</feature>
<reference evidence="3" key="1">
    <citation type="journal article" date="2019" name="Int. J. Syst. Evol. Microbiol.">
        <title>The Global Catalogue of Microorganisms (GCM) 10K type strain sequencing project: providing services to taxonomists for standard genome sequencing and annotation.</title>
        <authorList>
            <consortium name="The Broad Institute Genomics Platform"/>
            <consortium name="The Broad Institute Genome Sequencing Center for Infectious Disease"/>
            <person name="Wu L."/>
            <person name="Ma J."/>
        </authorList>
    </citation>
    <scope>NUCLEOTIDE SEQUENCE [LARGE SCALE GENOMIC DNA]</scope>
    <source>
        <strain evidence="3">LMG 29894</strain>
    </source>
</reference>
<dbReference type="EMBL" id="JBHSBU010000001">
    <property type="protein sequence ID" value="MFC4160310.1"/>
    <property type="molecule type" value="Genomic_DNA"/>
</dbReference>
<accession>A0ABV8MTN7</accession>
<protein>
    <submittedName>
        <fullName evidence="2">DUF5691 domain-containing protein</fullName>
    </submittedName>
</protein>
<proteinExistence type="predicted"/>
<evidence type="ECO:0000313" key="3">
    <source>
        <dbReference type="Proteomes" id="UP001595791"/>
    </source>
</evidence>
<name>A0ABV8MTN7_9NEIS</name>
<keyword evidence="3" id="KW-1185">Reference proteome</keyword>
<sequence length="511" mass="56860">MNVNDYWQQLTVQALVGAGRQPLPPAPAELAELLGDPQRAAERALLDAAVLSRGYLDALSQPQRHQGAEPAGAPDENLPEASAAAQSLLQQLLHLKRRDLLEQWIDQATRRGLLAATDSLSKLLELGRQDRSLRPLLLPVLGQHSRWLAQYHQAGSWLSEAAVPDSIDVGDETLWRQGTPQQRLAWLQQARRHDPAAAREALAAVLTQERAETREILLGGLAVALGPDDETLLEKSLGDRSRAVRTTVVQLLARLPDSAWQRRMLERVGHWLRYDPDTHQLLVELPSACPADLCRDGVEELAPSSSGERAWWLQQALSLLAPAVLCRRLGLDRASLYQLASATEWQQTLQIALANAALLHQDAEMAELLLAQDEHWAELFGLQDAATQYVYLQRVLSATPTSRRATLKHVRPVVYAYRHDWDRPLSELMLDVLLNLTSTDIEQQGGQYRLLALFEHLSARLEPHCVLARVAAMPPETRQSLDLLLEPLLSSANLRSQFAAAFPEPLLESPR</sequence>
<gene>
    <name evidence="2" type="ORF">ACFOW7_13270</name>
</gene>